<dbReference type="Pfam" id="PF00057">
    <property type="entry name" value="Ldl_recept_a"/>
    <property type="match status" value="2"/>
</dbReference>
<comment type="subcellular location">
    <subcellularLocation>
        <location evidence="1">Membrane</location>
        <topology evidence="1">Multi-pass membrane protein</topology>
    </subcellularLocation>
</comment>
<dbReference type="RefSeq" id="XP_019614615.1">
    <property type="nucleotide sequence ID" value="XM_019759056.1"/>
</dbReference>
<dbReference type="InterPro" id="IPR038178">
    <property type="entry name" value="Kringle_sf"/>
</dbReference>
<feature type="disulfide bond" evidence="8">
    <location>
        <begin position="174"/>
        <end position="192"/>
    </location>
</feature>
<feature type="transmembrane region" description="Helical" evidence="10">
    <location>
        <begin position="799"/>
        <end position="823"/>
    </location>
</feature>
<dbReference type="CDD" id="cd00108">
    <property type="entry name" value="KR"/>
    <property type="match status" value="2"/>
</dbReference>
<feature type="compositionally biased region" description="Low complexity" evidence="9">
    <location>
        <begin position="856"/>
        <end position="866"/>
    </location>
</feature>
<feature type="compositionally biased region" description="Low complexity" evidence="9">
    <location>
        <begin position="392"/>
        <end position="407"/>
    </location>
</feature>
<name>A0A6P4XDJ9_BRABE</name>
<dbReference type="FunFam" id="2.40.20.10:FF:000027">
    <property type="entry name" value="Uncharacterized protein"/>
    <property type="match status" value="1"/>
</dbReference>
<dbReference type="InterPro" id="IPR036055">
    <property type="entry name" value="LDL_receptor-like_sf"/>
</dbReference>
<feature type="transmembrane region" description="Helical" evidence="10">
    <location>
        <begin position="722"/>
        <end position="750"/>
    </location>
</feature>
<gene>
    <name evidence="15" type="primary">LOC109462502</name>
</gene>
<dbReference type="Gene3D" id="2.60.120.260">
    <property type="entry name" value="Galactose-binding domain-like"/>
    <property type="match status" value="1"/>
</dbReference>
<evidence type="ECO:0000256" key="11">
    <source>
        <dbReference type="SAM" id="SignalP"/>
    </source>
</evidence>
<protein>
    <submittedName>
        <fullName evidence="15">Uncharacterized protein LOC109462502</fullName>
    </submittedName>
</protein>
<evidence type="ECO:0000313" key="15">
    <source>
        <dbReference type="RefSeq" id="XP_019614615.1"/>
    </source>
</evidence>
<dbReference type="InterPro" id="IPR013806">
    <property type="entry name" value="Kringle-like"/>
</dbReference>
<evidence type="ECO:0000256" key="5">
    <source>
        <dbReference type="ARBA" id="ARBA00023136"/>
    </source>
</evidence>
<dbReference type="SMART" id="SM00192">
    <property type="entry name" value="LDLa"/>
    <property type="match status" value="3"/>
</dbReference>
<dbReference type="Gene3D" id="4.10.400.10">
    <property type="entry name" value="Low-density Lipoprotein Receptor"/>
    <property type="match status" value="3"/>
</dbReference>
<keyword evidence="3 10" id="KW-0812">Transmembrane</keyword>
<dbReference type="Pfam" id="PF00002">
    <property type="entry name" value="7tm_2"/>
    <property type="match status" value="1"/>
</dbReference>
<dbReference type="PRINTS" id="PR00261">
    <property type="entry name" value="LDLRECEPTOR"/>
</dbReference>
<evidence type="ECO:0000256" key="3">
    <source>
        <dbReference type="ARBA" id="ARBA00022692"/>
    </source>
</evidence>
<feature type="transmembrane region" description="Helical" evidence="10">
    <location>
        <begin position="682"/>
        <end position="702"/>
    </location>
</feature>
<dbReference type="GO" id="GO:0004930">
    <property type="term" value="F:G protein-coupled receptor activity"/>
    <property type="evidence" value="ECO:0007669"/>
    <property type="project" value="InterPro"/>
</dbReference>
<dbReference type="GeneID" id="109462502"/>
<dbReference type="Gene3D" id="2.40.20.10">
    <property type="entry name" value="Plasminogen Kringle 4"/>
    <property type="match status" value="2"/>
</dbReference>
<keyword evidence="2 7" id="KW-0420">Kringle</keyword>
<dbReference type="PRINTS" id="PR00018">
    <property type="entry name" value="KRINGLE"/>
</dbReference>
<evidence type="ECO:0000256" key="6">
    <source>
        <dbReference type="ARBA" id="ARBA00023157"/>
    </source>
</evidence>
<dbReference type="FunFam" id="2.40.20.10:FF:000039">
    <property type="entry name" value="Metalloendopeptidase"/>
    <property type="match status" value="1"/>
</dbReference>
<keyword evidence="4 10" id="KW-1133">Transmembrane helix</keyword>
<feature type="region of interest" description="Disordered" evidence="9">
    <location>
        <begin position="840"/>
        <end position="866"/>
    </location>
</feature>
<dbReference type="PROSITE" id="PS00021">
    <property type="entry name" value="KRINGLE_1"/>
    <property type="match status" value="1"/>
</dbReference>
<evidence type="ECO:0000256" key="1">
    <source>
        <dbReference type="ARBA" id="ARBA00004141"/>
    </source>
</evidence>
<keyword evidence="6 7" id="KW-1015">Disulfide bond</keyword>
<dbReference type="SUPFAM" id="SSF57440">
    <property type="entry name" value="Kringle-like"/>
    <property type="match status" value="2"/>
</dbReference>
<feature type="domain" description="G-protein coupled receptors family 2 profile 2" evidence="13">
    <location>
        <begin position="576"/>
        <end position="820"/>
    </location>
</feature>
<feature type="domain" description="Kringle" evidence="12">
    <location>
        <begin position="387"/>
        <end position="445"/>
    </location>
</feature>
<keyword evidence="11" id="KW-0732">Signal</keyword>
<proteinExistence type="predicted"/>
<feature type="region of interest" description="Disordered" evidence="9">
    <location>
        <begin position="392"/>
        <end position="417"/>
    </location>
</feature>
<keyword evidence="14" id="KW-1185">Reference proteome</keyword>
<feature type="disulfide bond" evidence="7">
    <location>
        <begin position="301"/>
        <end position="340"/>
    </location>
</feature>
<feature type="transmembrane region" description="Helical" evidence="10">
    <location>
        <begin position="580"/>
        <end position="602"/>
    </location>
</feature>
<dbReference type="InterPro" id="IPR000001">
    <property type="entry name" value="Kringle"/>
</dbReference>
<feature type="disulfide bond" evidence="8">
    <location>
        <begin position="186"/>
        <end position="201"/>
    </location>
</feature>
<evidence type="ECO:0000256" key="7">
    <source>
        <dbReference type="PROSITE-ProRule" id="PRU00121"/>
    </source>
</evidence>
<sequence>MGNLTLPSAKTTLVLMWSLCQFLPGVFTLTGGWLETDPTWVTSDVWLASESARYISGYVLDSNLNTGWKRAAEEGSWQLTFDLQTPITLSRVRVFIDPDHKPHVTLFRSTTAGKRWHIVNVVQRLGDIKKYVELSGFLSTGQHWRLEFTSFTPLTQVYEVMFFQSCSGFNGTVCSDGNCDVYTMVCDGIVDCGDGSDENNCDKKVCRNGNIINKTQVCDEKDDCGDYSDEENCYQFVRDNMVAVCKNGGLILATTRCDGRNDCGDNSDEENCVCYYTSDKGSSYRGKVETLRVAQRQVSTCQSWTSQYPHTHNHTPEAYPSAGLERNYCRNPDGKDRPWCYTNNPTIRWMYCDDVFACGALPTRCFYESDRGRSYAGRINRAGDRLCQRWDSQSPHPHPHTPQAHPDAGLEENFCRNPDNDNKDRPWCYTTDAVWRWSYCDVMPCVAATHLECFTGANSAQCFPDCISLTHLFNFNAKENSPYRCPSDSVYDPFVDTCRLFSSTSTVRKCSRPTLTFTEEEFDVLSNGSVHLLSSNVTCPAEQVSILNTTAFVCGECILQYFLNATNNDQTTNDWEATQGWLTLGLVIVSVIAAFAFIGYTIKSGQWKKVPAKLKVQMLACMAVGESLFVARVLPPPGVVCVVYGIILHYFLLTAFTSMNALALDLFFTFRDGSERPKLRSYVLYTWLMPLLVVAVTVFVEFCPCSSVRVEYGVHCWIGNPTGSLVAFGVPVFSAILINVVLITLALLAIRKSFKIADAALSRSWSSKAWVYFRISFLMGSTWILGFIVPFVGSRVLEYIFIVLNASQGFLLALLMTMTGDVIQSWASVIRARLGLGEPSQGNGPTAGSQQTAPCTTGIAATGSSAATEDIPMTTFAKVEENKAKDKHLVSIPEGEGQTHSD</sequence>
<dbReference type="PANTHER" id="PTHR20851">
    <property type="entry name" value="DORSAL INTERACTING PROTEIN 3"/>
    <property type="match status" value="1"/>
</dbReference>
<feature type="disulfide bond" evidence="7">
    <location>
        <begin position="329"/>
        <end position="352"/>
    </location>
</feature>
<evidence type="ECO:0000259" key="12">
    <source>
        <dbReference type="PROSITE" id="PS50070"/>
    </source>
</evidence>
<evidence type="ECO:0000256" key="9">
    <source>
        <dbReference type="SAM" id="MobiDB-lite"/>
    </source>
</evidence>
<feature type="transmembrane region" description="Helical" evidence="10">
    <location>
        <begin position="646"/>
        <end position="670"/>
    </location>
</feature>
<dbReference type="PROSITE" id="PS50261">
    <property type="entry name" value="G_PROTEIN_RECEP_F2_4"/>
    <property type="match status" value="1"/>
</dbReference>
<dbReference type="PROSITE" id="PS50070">
    <property type="entry name" value="KRINGLE_2"/>
    <property type="match status" value="2"/>
</dbReference>
<dbReference type="Pfam" id="PF00051">
    <property type="entry name" value="Kringle"/>
    <property type="match status" value="2"/>
</dbReference>
<evidence type="ECO:0000259" key="13">
    <source>
        <dbReference type="PROSITE" id="PS50261"/>
    </source>
</evidence>
<dbReference type="SMART" id="SM00130">
    <property type="entry name" value="KR"/>
    <property type="match status" value="2"/>
</dbReference>
<feature type="chain" id="PRO_5028189308" evidence="11">
    <location>
        <begin position="29"/>
        <end position="902"/>
    </location>
</feature>
<feature type="transmembrane region" description="Helical" evidence="10">
    <location>
        <begin position="614"/>
        <end position="634"/>
    </location>
</feature>
<dbReference type="Proteomes" id="UP000515135">
    <property type="component" value="Unplaced"/>
</dbReference>
<dbReference type="PANTHER" id="PTHR20851:SF0">
    <property type="entry name" value="APOLIPOPROTEIN(A)"/>
    <property type="match status" value="1"/>
</dbReference>
<dbReference type="CDD" id="cd00112">
    <property type="entry name" value="LDLa"/>
    <property type="match status" value="3"/>
</dbReference>
<dbReference type="KEGG" id="bbel:109462502"/>
<reference evidence="15" key="1">
    <citation type="submission" date="2025-08" db="UniProtKB">
        <authorList>
            <consortium name="RefSeq"/>
        </authorList>
    </citation>
    <scope>IDENTIFICATION</scope>
    <source>
        <tissue evidence="15">Gonad</tissue>
    </source>
</reference>
<dbReference type="InterPro" id="IPR000832">
    <property type="entry name" value="GPCR_2_secretin-like"/>
</dbReference>
<dbReference type="GO" id="GO:0007166">
    <property type="term" value="P:cell surface receptor signaling pathway"/>
    <property type="evidence" value="ECO:0007669"/>
    <property type="project" value="InterPro"/>
</dbReference>
<comment type="caution">
    <text evidence="7">Lacks conserved residue(s) required for the propagation of feature annotation.</text>
</comment>
<dbReference type="AlphaFoldDB" id="A0A6P4XDJ9"/>
<keyword evidence="5 10" id="KW-0472">Membrane</keyword>
<dbReference type="GO" id="GO:0016020">
    <property type="term" value="C:membrane"/>
    <property type="evidence" value="ECO:0007669"/>
    <property type="project" value="UniProtKB-SubCell"/>
</dbReference>
<evidence type="ECO:0000256" key="8">
    <source>
        <dbReference type="PROSITE-ProRule" id="PRU00124"/>
    </source>
</evidence>
<evidence type="ECO:0000313" key="14">
    <source>
        <dbReference type="Proteomes" id="UP000515135"/>
    </source>
</evidence>
<dbReference type="Gene3D" id="1.20.1070.10">
    <property type="entry name" value="Rhodopsin 7-helix transmembrane proteins"/>
    <property type="match status" value="1"/>
</dbReference>
<accession>A0A6P4XDJ9</accession>
<dbReference type="FunFam" id="1.20.1070.10:FF:000428">
    <property type="entry name" value="Uncharacterized protein"/>
    <property type="match status" value="1"/>
</dbReference>
<feature type="transmembrane region" description="Helical" evidence="10">
    <location>
        <begin position="771"/>
        <end position="793"/>
    </location>
</feature>
<dbReference type="OrthoDB" id="2019384at2759"/>
<evidence type="ECO:0000256" key="2">
    <source>
        <dbReference type="ARBA" id="ARBA00022572"/>
    </source>
</evidence>
<organism evidence="14 15">
    <name type="scientific">Branchiostoma belcheri</name>
    <name type="common">Amphioxus</name>
    <dbReference type="NCBI Taxonomy" id="7741"/>
    <lineage>
        <taxon>Eukaryota</taxon>
        <taxon>Metazoa</taxon>
        <taxon>Chordata</taxon>
        <taxon>Cephalochordata</taxon>
        <taxon>Leptocardii</taxon>
        <taxon>Amphioxiformes</taxon>
        <taxon>Branchiostomatidae</taxon>
        <taxon>Branchiostoma</taxon>
    </lineage>
</organism>
<feature type="signal peptide" evidence="11">
    <location>
        <begin position="1"/>
        <end position="28"/>
    </location>
</feature>
<dbReference type="PROSITE" id="PS50068">
    <property type="entry name" value="LDLRA_2"/>
    <property type="match status" value="2"/>
</dbReference>
<evidence type="ECO:0000256" key="4">
    <source>
        <dbReference type="ARBA" id="ARBA00022989"/>
    </source>
</evidence>
<dbReference type="InterPro" id="IPR002172">
    <property type="entry name" value="LDrepeatLR_classA_rpt"/>
</dbReference>
<dbReference type="InterPro" id="IPR018056">
    <property type="entry name" value="Kringle_CS"/>
</dbReference>
<dbReference type="CDD" id="cd15039">
    <property type="entry name" value="7tmB3_Methuselah-like"/>
    <property type="match status" value="1"/>
</dbReference>
<feature type="compositionally biased region" description="Polar residues" evidence="9">
    <location>
        <begin position="840"/>
        <end position="855"/>
    </location>
</feature>
<dbReference type="SUPFAM" id="SSF57424">
    <property type="entry name" value="LDL receptor-like module"/>
    <property type="match status" value="3"/>
</dbReference>
<evidence type="ECO:0000256" key="10">
    <source>
        <dbReference type="SAM" id="Phobius"/>
    </source>
</evidence>
<dbReference type="InterPro" id="IPR017981">
    <property type="entry name" value="GPCR_2-like_7TM"/>
</dbReference>
<feature type="domain" description="Kringle" evidence="12">
    <location>
        <begin position="280"/>
        <end position="358"/>
    </location>
</feature>
<feature type="disulfide bond" evidence="8">
    <location>
        <begin position="257"/>
        <end position="272"/>
    </location>
</feature>